<dbReference type="Gene3D" id="3.50.14.10">
    <property type="entry name" value="Replication terminator Tus, domain 1 superfamily/Replication terminator Tus"/>
    <property type="match status" value="1"/>
</dbReference>
<name>A0A378I2K7_9GAMM</name>
<dbReference type="InterPro" id="IPR036384">
    <property type="entry name" value="Tus_sf"/>
</dbReference>
<dbReference type="GO" id="GO:0006274">
    <property type="term" value="P:DNA replication termination"/>
    <property type="evidence" value="ECO:0007669"/>
    <property type="project" value="InterPro"/>
</dbReference>
<dbReference type="Proteomes" id="UP000254968">
    <property type="component" value="Unassembled WGS sequence"/>
</dbReference>
<gene>
    <name evidence="1" type="ORF">NCTC13315_01430</name>
</gene>
<evidence type="ECO:0000313" key="1">
    <source>
        <dbReference type="EMBL" id="STX28896.1"/>
    </source>
</evidence>
<organism evidence="1 2">
    <name type="scientific">Legionella beliardensis</name>
    <dbReference type="NCBI Taxonomy" id="91822"/>
    <lineage>
        <taxon>Bacteria</taxon>
        <taxon>Pseudomonadati</taxon>
        <taxon>Pseudomonadota</taxon>
        <taxon>Gammaproteobacteria</taxon>
        <taxon>Legionellales</taxon>
        <taxon>Legionellaceae</taxon>
        <taxon>Legionella</taxon>
    </lineage>
</organism>
<proteinExistence type="predicted"/>
<evidence type="ECO:0000313" key="2">
    <source>
        <dbReference type="Proteomes" id="UP000254968"/>
    </source>
</evidence>
<protein>
    <submittedName>
        <fullName evidence="1">DNA replication terminus site-binding protein (Ter protein)</fullName>
    </submittedName>
</protein>
<dbReference type="AlphaFoldDB" id="A0A378I2K7"/>
<sequence length="278" mass="32103">MSSAIDIVDHFNALLKSMEILQDHIRTKLTTHPVWINDPANKEILVPNYEHFFAALIDFYPGDLETPQHTKSYQGALGGTLATLQLVQNVNNSKDELKSVINDYLKEMKSKDTQVIHTILKNAGFRRLKLKQVYRHIPCLDYHPRRITFTQVKHNSHIIISKKELAARLDKIGKGLHIDVQQQKLQFLDDDKLAIHRDTQCLWAANVATFKNEDGLSFTKKLMTSMPIIYLHQDDLPITDVNFSRRQKRSLATVRSDKKIEDEVFLPSAAAYRYKKKK</sequence>
<dbReference type="InterPro" id="IPR036381">
    <property type="entry name" value="Tus_dom1"/>
</dbReference>
<dbReference type="EMBL" id="UGNV01000001">
    <property type="protein sequence ID" value="STX28896.1"/>
    <property type="molecule type" value="Genomic_DNA"/>
</dbReference>
<dbReference type="GO" id="GO:0003677">
    <property type="term" value="F:DNA binding"/>
    <property type="evidence" value="ECO:0007669"/>
    <property type="project" value="InterPro"/>
</dbReference>
<dbReference type="RefSeq" id="WP_115302606.1">
    <property type="nucleotide sequence ID" value="NZ_CAAAHO010000001.1"/>
</dbReference>
<reference evidence="1 2" key="1">
    <citation type="submission" date="2018-06" db="EMBL/GenBank/DDBJ databases">
        <authorList>
            <consortium name="Pathogen Informatics"/>
            <person name="Doyle S."/>
        </authorList>
    </citation>
    <scope>NUCLEOTIDE SEQUENCE [LARGE SCALE GENOMIC DNA]</scope>
    <source>
        <strain evidence="1 2">NCTC13315</strain>
    </source>
</reference>
<dbReference type="OrthoDB" id="6354133at2"/>
<keyword evidence="2" id="KW-1185">Reference proteome</keyword>
<accession>A0A378I2K7</accession>
<dbReference type="SUPFAM" id="SSF56596">
    <property type="entry name" value="Replication terminator protein (Tus)"/>
    <property type="match status" value="1"/>
</dbReference>
<dbReference type="GO" id="GO:0005737">
    <property type="term" value="C:cytoplasm"/>
    <property type="evidence" value="ECO:0007669"/>
    <property type="project" value="InterPro"/>
</dbReference>